<organism evidence="1 2">
    <name type="scientific">Mucilaginibacter ginsenosidivorax</name>
    <dbReference type="NCBI Taxonomy" id="862126"/>
    <lineage>
        <taxon>Bacteria</taxon>
        <taxon>Pseudomonadati</taxon>
        <taxon>Bacteroidota</taxon>
        <taxon>Sphingobacteriia</taxon>
        <taxon>Sphingobacteriales</taxon>
        <taxon>Sphingobacteriaceae</taxon>
        <taxon>Mucilaginibacter</taxon>
    </lineage>
</organism>
<reference evidence="1 2" key="1">
    <citation type="journal article" date="2013" name="J. Microbiol.">
        <title>Mucilaginibacter ginsenosidivorax sp. nov., with ginsenoside converting activity isolated from sediment.</title>
        <authorList>
            <person name="Kim J.K."/>
            <person name="Choi T.E."/>
            <person name="Liu Q.M."/>
            <person name="Park H.Y."/>
            <person name="Yi T.H."/>
            <person name="Yoon M.H."/>
            <person name="Kim S.C."/>
            <person name="Im W.T."/>
        </authorList>
    </citation>
    <scope>NUCLEOTIDE SEQUENCE [LARGE SCALE GENOMIC DNA]</scope>
    <source>
        <strain evidence="1 2">KHI28</strain>
    </source>
</reference>
<sequence>MNKLLQLILIPLLFASCRHPKPRLVNNLYTPSDEAEITTLAFNYIMPSDSVLKAHLIKYKFPASQTDNIEQLKNQLDTARLYVFIADTLIRIPEDYLKKQAKSRRRDDKNMVKNMLVDSWAPEVVINEKPGIFQLKNLAFTHNYEYTMYNQRKKLPPVFFNAGMFRMSAVFFNQDRTKAFAYIEKRGGLVVAQGYDIFMEKKKGNWFVVLCDMDWAS</sequence>
<name>A0A5B8W801_9SPHI</name>
<dbReference type="Proteomes" id="UP000321362">
    <property type="component" value="Chromosome"/>
</dbReference>
<dbReference type="AlphaFoldDB" id="A0A5B8W801"/>
<evidence type="ECO:0000313" key="2">
    <source>
        <dbReference type="Proteomes" id="UP000321362"/>
    </source>
</evidence>
<dbReference type="PROSITE" id="PS51257">
    <property type="entry name" value="PROKAR_LIPOPROTEIN"/>
    <property type="match status" value="1"/>
</dbReference>
<protein>
    <recommendedName>
        <fullName evidence="3">Lipoprotein</fullName>
    </recommendedName>
</protein>
<proteinExistence type="predicted"/>
<accession>A0A5B8W801</accession>
<dbReference type="RefSeq" id="WP_147058382.1">
    <property type="nucleotide sequence ID" value="NZ_CP042437.1"/>
</dbReference>
<dbReference type="KEGG" id="mgk:FSB76_25290"/>
<dbReference type="EMBL" id="CP042437">
    <property type="protein sequence ID" value="QEC79105.1"/>
    <property type="molecule type" value="Genomic_DNA"/>
</dbReference>
<evidence type="ECO:0008006" key="3">
    <source>
        <dbReference type="Google" id="ProtNLM"/>
    </source>
</evidence>
<gene>
    <name evidence="1" type="ORF">FSB76_25290</name>
</gene>
<keyword evidence="2" id="KW-1185">Reference proteome</keyword>
<dbReference type="OrthoDB" id="1189501at2"/>
<evidence type="ECO:0000313" key="1">
    <source>
        <dbReference type="EMBL" id="QEC79105.1"/>
    </source>
</evidence>